<gene>
    <name evidence="2" type="ORF">NE579_00910</name>
    <name evidence="3" type="ORF">NE579_01185</name>
</gene>
<feature type="domain" description="HTH cro/C1-type" evidence="1">
    <location>
        <begin position="10"/>
        <end position="64"/>
    </location>
</feature>
<dbReference type="Gene3D" id="1.10.260.40">
    <property type="entry name" value="lambda repressor-like DNA-binding domains"/>
    <property type="match status" value="1"/>
</dbReference>
<dbReference type="SMART" id="SM00530">
    <property type="entry name" value="HTH_XRE"/>
    <property type="match status" value="1"/>
</dbReference>
<name>A0AAW5JN46_9FIRM</name>
<proteinExistence type="predicted"/>
<sequence length="72" mass="8072">MTQEAIAANIKHIIQQRGIKQKAVGERAGFTEQQFSRMLNGRNLIHADHIPAIANALGVNYDEVFAERREGK</sequence>
<dbReference type="EMBL" id="JANFYS010000001">
    <property type="protein sequence ID" value="MCQ4769025.1"/>
    <property type="molecule type" value="Genomic_DNA"/>
</dbReference>
<dbReference type="InterPro" id="IPR010982">
    <property type="entry name" value="Lambda_DNA-bd_dom_sf"/>
</dbReference>
<protein>
    <submittedName>
        <fullName evidence="3">Helix-turn-helix domain-containing protein</fullName>
    </submittedName>
</protein>
<dbReference type="SUPFAM" id="SSF47413">
    <property type="entry name" value="lambda repressor-like DNA-binding domains"/>
    <property type="match status" value="1"/>
</dbReference>
<evidence type="ECO:0000313" key="3">
    <source>
        <dbReference type="EMBL" id="MCQ4769078.1"/>
    </source>
</evidence>
<dbReference type="CDD" id="cd00093">
    <property type="entry name" value="HTH_XRE"/>
    <property type="match status" value="1"/>
</dbReference>
<accession>A0AAW5JN46</accession>
<evidence type="ECO:0000313" key="2">
    <source>
        <dbReference type="EMBL" id="MCQ4769025.1"/>
    </source>
</evidence>
<reference evidence="3" key="1">
    <citation type="submission" date="2022-06" db="EMBL/GenBank/DDBJ databases">
        <title>Isolation of gut microbiota from human fecal samples.</title>
        <authorList>
            <person name="Pamer E.G."/>
            <person name="Barat B."/>
            <person name="Waligurski E."/>
            <person name="Medina S."/>
            <person name="Paddock L."/>
            <person name="Mostad J."/>
        </authorList>
    </citation>
    <scope>NUCLEOTIDE SEQUENCE</scope>
    <source>
        <strain evidence="3">DFI.9.91</strain>
    </source>
</reference>
<evidence type="ECO:0000259" key="1">
    <source>
        <dbReference type="PROSITE" id="PS50943"/>
    </source>
</evidence>
<dbReference type="Proteomes" id="UP001204562">
    <property type="component" value="Unassembled WGS sequence"/>
</dbReference>
<dbReference type="Pfam" id="PF13443">
    <property type="entry name" value="HTH_26"/>
    <property type="match status" value="1"/>
</dbReference>
<dbReference type="EMBL" id="JANFYS010000001">
    <property type="protein sequence ID" value="MCQ4769078.1"/>
    <property type="molecule type" value="Genomic_DNA"/>
</dbReference>
<organism evidence="3 4">
    <name type="scientific">Intestinimonas massiliensis</name>
    <name type="common">ex Afouda et al. 2020</name>
    <dbReference type="NCBI Taxonomy" id="1673721"/>
    <lineage>
        <taxon>Bacteria</taxon>
        <taxon>Bacillati</taxon>
        <taxon>Bacillota</taxon>
        <taxon>Clostridia</taxon>
        <taxon>Eubacteriales</taxon>
        <taxon>Intestinimonas</taxon>
    </lineage>
</organism>
<dbReference type="AlphaFoldDB" id="A0AAW5JN46"/>
<dbReference type="GO" id="GO:0003677">
    <property type="term" value="F:DNA binding"/>
    <property type="evidence" value="ECO:0007669"/>
    <property type="project" value="InterPro"/>
</dbReference>
<dbReference type="PROSITE" id="PS50943">
    <property type="entry name" value="HTH_CROC1"/>
    <property type="match status" value="1"/>
</dbReference>
<comment type="caution">
    <text evidence="3">The sequence shown here is derived from an EMBL/GenBank/DDBJ whole genome shotgun (WGS) entry which is preliminary data.</text>
</comment>
<evidence type="ECO:0000313" key="4">
    <source>
        <dbReference type="Proteomes" id="UP001204562"/>
    </source>
</evidence>
<dbReference type="RefSeq" id="WP_256302938.1">
    <property type="nucleotide sequence ID" value="NZ_JANFYS010000001.1"/>
</dbReference>
<dbReference type="InterPro" id="IPR001387">
    <property type="entry name" value="Cro/C1-type_HTH"/>
</dbReference>